<protein>
    <recommendedName>
        <fullName evidence="3">Transcriptional regulator</fullName>
    </recommendedName>
</protein>
<evidence type="ECO:0008006" key="3">
    <source>
        <dbReference type="Google" id="ProtNLM"/>
    </source>
</evidence>
<sequence length="80" mass="9524">MRSFFSVSTDYLLGRTSQKYDISDLQKEKDIAKQIENTINQVTNDTDLNFYGRSINYEERKFLETVLKMSLRLSKEEFKN</sequence>
<dbReference type="EMBL" id="JPVU01000254">
    <property type="protein sequence ID" value="KFN89686.1"/>
    <property type="molecule type" value="Genomic_DNA"/>
</dbReference>
<accession>A0A091BVK9</accession>
<dbReference type="AlphaFoldDB" id="A0A091BVK9"/>
<dbReference type="Proteomes" id="UP000029380">
    <property type="component" value="Unassembled WGS sequence"/>
</dbReference>
<proteinExistence type="predicted"/>
<evidence type="ECO:0000313" key="1">
    <source>
        <dbReference type="EMBL" id="KFN89686.1"/>
    </source>
</evidence>
<reference evidence="1 2" key="1">
    <citation type="submission" date="2014-08" db="EMBL/GenBank/DDBJ databases">
        <title>Genome sequence of Tetragenococcus muriaticus.</title>
        <authorList>
            <person name="Chuea-nongthon C."/>
            <person name="Rodtong S."/>
            <person name="Yongsawatdigul J."/>
            <person name="Steele J.L."/>
            <person name="Liu X.-y."/>
            <person name="Speers J."/>
            <person name="Glasner J.D."/>
            <person name="Neeno-Eckwall E.C."/>
        </authorList>
    </citation>
    <scope>NUCLEOTIDE SEQUENCE [LARGE SCALE GENOMIC DNA]</scope>
    <source>
        <strain evidence="1 2">PMC-11-5</strain>
    </source>
</reference>
<dbReference type="PATRIC" id="fig|1302649.3.peg.2310"/>
<dbReference type="RefSeq" id="WP_052074232.1">
    <property type="nucleotide sequence ID" value="NZ_JPVU01000254.1"/>
</dbReference>
<gene>
    <name evidence="1" type="ORF">TMUPMC115_2311</name>
</gene>
<name>A0A091BVK9_9ENTE</name>
<evidence type="ECO:0000313" key="2">
    <source>
        <dbReference type="Proteomes" id="UP000029380"/>
    </source>
</evidence>
<organism evidence="1 2">
    <name type="scientific">Tetragenococcus muriaticus PMC-11-5</name>
    <dbReference type="NCBI Taxonomy" id="1302649"/>
    <lineage>
        <taxon>Bacteria</taxon>
        <taxon>Bacillati</taxon>
        <taxon>Bacillota</taxon>
        <taxon>Bacilli</taxon>
        <taxon>Lactobacillales</taxon>
        <taxon>Enterococcaceae</taxon>
        <taxon>Tetragenococcus</taxon>
    </lineage>
</organism>
<comment type="caution">
    <text evidence="1">The sequence shown here is derived from an EMBL/GenBank/DDBJ whole genome shotgun (WGS) entry which is preliminary data.</text>
</comment>